<dbReference type="InterPro" id="IPR045773">
    <property type="entry name" value="DUF6226"/>
</dbReference>
<feature type="compositionally biased region" description="Low complexity" evidence="1">
    <location>
        <begin position="223"/>
        <end position="232"/>
    </location>
</feature>
<dbReference type="EMBL" id="BAABFR010000042">
    <property type="protein sequence ID" value="GAA4395236.1"/>
    <property type="molecule type" value="Genomic_DNA"/>
</dbReference>
<sequence length="249" mass="26699">MGPPAEVATVRFRDGGKAKRRGGNPRGTEKPLAASPPDDSYSRTSNLDRFEHLHTVAGALIDHLADTYAVTVTPVAADDTARRHTTNTMLTVTPESADAAPLLLRFTDFPAVEVTAGITHHVAYPDCGCDACDETWEDAADDLETLVLAVAAGTFNEQIHPPHPLGHHGREGDGAPSTRGAGRLLPRVERALDHVDRRAPRRRSTALRAPGPTLATLDTPVTPRCSPSSSRQSQRRLRRTVDSCPTAAC</sequence>
<proteinExistence type="predicted"/>
<evidence type="ECO:0000256" key="1">
    <source>
        <dbReference type="SAM" id="MobiDB-lite"/>
    </source>
</evidence>
<reference evidence="3" key="1">
    <citation type="journal article" date="2019" name="Int. J. Syst. Evol. Microbiol.">
        <title>The Global Catalogue of Microorganisms (GCM) 10K type strain sequencing project: providing services to taxonomists for standard genome sequencing and annotation.</title>
        <authorList>
            <consortium name="The Broad Institute Genomics Platform"/>
            <consortium name="The Broad Institute Genome Sequencing Center for Infectious Disease"/>
            <person name="Wu L."/>
            <person name="Ma J."/>
        </authorList>
    </citation>
    <scope>NUCLEOTIDE SEQUENCE [LARGE SCALE GENOMIC DNA]</scope>
    <source>
        <strain evidence="3">JCM 17688</strain>
    </source>
</reference>
<evidence type="ECO:0000313" key="3">
    <source>
        <dbReference type="Proteomes" id="UP001500635"/>
    </source>
</evidence>
<dbReference type="Pfam" id="PF19736">
    <property type="entry name" value="DUF6226"/>
    <property type="match status" value="1"/>
</dbReference>
<feature type="compositionally biased region" description="Basic and acidic residues" evidence="1">
    <location>
        <begin position="186"/>
        <end position="198"/>
    </location>
</feature>
<protein>
    <submittedName>
        <fullName evidence="2">Uncharacterized protein</fullName>
    </submittedName>
</protein>
<gene>
    <name evidence="2" type="ORF">GCM10023147_28190</name>
</gene>
<name>A0ABP8JS76_9ACTN</name>
<organism evidence="2 3">
    <name type="scientific">Tsukamurella soli</name>
    <dbReference type="NCBI Taxonomy" id="644556"/>
    <lineage>
        <taxon>Bacteria</taxon>
        <taxon>Bacillati</taxon>
        <taxon>Actinomycetota</taxon>
        <taxon>Actinomycetes</taxon>
        <taxon>Mycobacteriales</taxon>
        <taxon>Tsukamurellaceae</taxon>
        <taxon>Tsukamurella</taxon>
    </lineage>
</organism>
<dbReference type="Proteomes" id="UP001500635">
    <property type="component" value="Unassembled WGS sequence"/>
</dbReference>
<keyword evidence="3" id="KW-1185">Reference proteome</keyword>
<evidence type="ECO:0000313" key="2">
    <source>
        <dbReference type="EMBL" id="GAA4395236.1"/>
    </source>
</evidence>
<accession>A0ABP8JS76</accession>
<feature type="region of interest" description="Disordered" evidence="1">
    <location>
        <begin position="158"/>
        <end position="249"/>
    </location>
</feature>
<feature type="region of interest" description="Disordered" evidence="1">
    <location>
        <begin position="1"/>
        <end position="45"/>
    </location>
</feature>
<comment type="caution">
    <text evidence="2">The sequence shown here is derived from an EMBL/GenBank/DDBJ whole genome shotgun (WGS) entry which is preliminary data.</text>
</comment>